<dbReference type="InterPro" id="IPR006555">
    <property type="entry name" value="ATP-dep_Helicase_C"/>
</dbReference>
<evidence type="ECO:0000256" key="9">
    <source>
        <dbReference type="ARBA" id="ARBA00079061"/>
    </source>
</evidence>
<dbReference type="GO" id="GO:0006139">
    <property type="term" value="P:nucleobase-containing compound metabolic process"/>
    <property type="evidence" value="ECO:0007669"/>
    <property type="project" value="InterPro"/>
</dbReference>
<dbReference type="GO" id="GO:0005524">
    <property type="term" value="F:ATP binding"/>
    <property type="evidence" value="ECO:0007669"/>
    <property type="project" value="UniProtKB-KW"/>
</dbReference>
<evidence type="ECO:0000256" key="4">
    <source>
        <dbReference type="ARBA" id="ARBA00022840"/>
    </source>
</evidence>
<evidence type="ECO:0000313" key="11">
    <source>
        <dbReference type="EMBL" id="RIQ30062.1"/>
    </source>
</evidence>
<dbReference type="Proteomes" id="UP000284057">
    <property type="component" value="Unassembled WGS sequence"/>
</dbReference>
<dbReference type="SMART" id="SM00491">
    <property type="entry name" value="HELICc2"/>
    <property type="match status" value="1"/>
</dbReference>
<keyword evidence="2" id="KW-0378">Hydrolase</keyword>
<keyword evidence="12" id="KW-1185">Reference proteome</keyword>
<dbReference type="InterPro" id="IPR027417">
    <property type="entry name" value="P-loop_NTPase"/>
</dbReference>
<feature type="domain" description="ATP-dependent helicase C-terminal" evidence="10">
    <location>
        <begin position="197"/>
        <end position="327"/>
    </location>
</feature>
<sequence length="361" mass="38019">ALLDAPVGRLDALPEGLLAALVGVRDAARAVQSGFAGSAREERAADVEAARRAAKTMIDDVYGTAERLVANSEHDVVWVEDRERGGRSLRVAPLSVAGLLRDRLFGQNTVVATSATLELGGSFDAAAGAFGLLGEGAPAWRSLDVGSPFDYGKQAILYVARDLPTPGRDGLRPEAVDVLVELMASAGGRTLGLFSSRRAAQEAAEAVRKRLPDLPVLCQGEDVVATLLRTFAADEKTCLFGTLSLWQGVDVPGGSCQLVVIDRIPFPRPDEPLASARQRAVEKAGGNGFMSVAATHAALLLAQGAGRLIRRSTDRGVVAVLDPRLVTARYGGYLRASLPPMWFTTDKAVVSGALRRLAVSS</sequence>
<dbReference type="AlphaFoldDB" id="A0A418KTG3"/>
<evidence type="ECO:0000256" key="5">
    <source>
        <dbReference type="ARBA" id="ARBA00038058"/>
    </source>
</evidence>
<dbReference type="RefSeq" id="WP_147375231.1">
    <property type="nucleotide sequence ID" value="NZ_QUAL01000065.1"/>
</dbReference>
<dbReference type="InterPro" id="IPR045028">
    <property type="entry name" value="DinG/Rad3-like"/>
</dbReference>
<evidence type="ECO:0000256" key="6">
    <source>
        <dbReference type="ARBA" id="ARBA00044969"/>
    </source>
</evidence>
<dbReference type="GO" id="GO:0016818">
    <property type="term" value="F:hydrolase activity, acting on acid anhydrides, in phosphorus-containing anhydrides"/>
    <property type="evidence" value="ECO:0007669"/>
    <property type="project" value="InterPro"/>
</dbReference>
<dbReference type="EC" id="5.6.2.3" evidence="6"/>
<keyword evidence="1" id="KW-0547">Nucleotide-binding</keyword>
<dbReference type="SUPFAM" id="SSF52540">
    <property type="entry name" value="P-loop containing nucleoside triphosphate hydrolases"/>
    <property type="match status" value="1"/>
</dbReference>
<comment type="catalytic activity">
    <reaction evidence="7">
        <text>ATP + H2O = ADP + phosphate + H(+)</text>
        <dbReference type="Rhea" id="RHEA:13065"/>
        <dbReference type="ChEBI" id="CHEBI:15377"/>
        <dbReference type="ChEBI" id="CHEBI:15378"/>
        <dbReference type="ChEBI" id="CHEBI:30616"/>
        <dbReference type="ChEBI" id="CHEBI:43474"/>
        <dbReference type="ChEBI" id="CHEBI:456216"/>
        <dbReference type="EC" id="5.6.2.3"/>
    </reaction>
</comment>
<evidence type="ECO:0000256" key="7">
    <source>
        <dbReference type="ARBA" id="ARBA00048954"/>
    </source>
</evidence>
<comment type="caution">
    <text evidence="11">The sequence shown here is derived from an EMBL/GenBank/DDBJ whole genome shotgun (WGS) entry which is preliminary data.</text>
</comment>
<dbReference type="PANTHER" id="PTHR11472:SF34">
    <property type="entry name" value="REGULATOR OF TELOMERE ELONGATION HELICASE 1"/>
    <property type="match status" value="1"/>
</dbReference>
<keyword evidence="3 11" id="KW-0347">Helicase</keyword>
<keyword evidence="4" id="KW-0067">ATP-binding</keyword>
<comment type="similarity">
    <text evidence="5">Belongs to the helicase family. DinG subfamily.</text>
</comment>
<evidence type="ECO:0000256" key="1">
    <source>
        <dbReference type="ARBA" id="ARBA00022741"/>
    </source>
</evidence>
<dbReference type="Pfam" id="PF13307">
    <property type="entry name" value="Helicase_C_2"/>
    <property type="match status" value="1"/>
</dbReference>
<dbReference type="Gene3D" id="3.40.50.300">
    <property type="entry name" value="P-loop containing nucleotide triphosphate hydrolases"/>
    <property type="match status" value="1"/>
</dbReference>
<dbReference type="EMBL" id="QUAL01000065">
    <property type="protein sequence ID" value="RIQ30062.1"/>
    <property type="molecule type" value="Genomic_DNA"/>
</dbReference>
<organism evidence="11 12">
    <name type="scientific">Jiangella rhizosphaerae</name>
    <dbReference type="NCBI Taxonomy" id="2293569"/>
    <lineage>
        <taxon>Bacteria</taxon>
        <taxon>Bacillati</taxon>
        <taxon>Actinomycetota</taxon>
        <taxon>Actinomycetes</taxon>
        <taxon>Jiangellales</taxon>
        <taxon>Jiangellaceae</taxon>
        <taxon>Jiangella</taxon>
    </lineage>
</organism>
<reference evidence="11 12" key="1">
    <citation type="submission" date="2018-09" db="EMBL/GenBank/DDBJ databases">
        <title>Isolation, diversity and antifungal activity of actinobacteria from wheat.</title>
        <authorList>
            <person name="Han C."/>
        </authorList>
    </citation>
    <scope>NUCLEOTIDE SEQUENCE [LARGE SCALE GENOMIC DNA]</scope>
    <source>
        <strain evidence="11 12">NEAU-YY265</strain>
    </source>
</reference>
<dbReference type="PANTHER" id="PTHR11472">
    <property type="entry name" value="DNA REPAIR DEAD HELICASE RAD3/XP-D SUBFAMILY MEMBER"/>
    <property type="match status" value="1"/>
</dbReference>
<dbReference type="GO" id="GO:0043139">
    <property type="term" value="F:5'-3' DNA helicase activity"/>
    <property type="evidence" value="ECO:0007669"/>
    <property type="project" value="UniProtKB-EC"/>
</dbReference>
<evidence type="ECO:0000256" key="8">
    <source>
        <dbReference type="ARBA" id="ARBA00073590"/>
    </source>
</evidence>
<protein>
    <recommendedName>
        <fullName evidence="8">ATP-dependent helicase DinG</fullName>
        <ecNumber evidence="6">5.6.2.3</ecNumber>
    </recommendedName>
    <alternativeName>
        <fullName evidence="9">DNA 5'-3' helicase DinG</fullName>
    </alternativeName>
</protein>
<name>A0A418KTG3_9ACTN</name>
<proteinExistence type="inferred from homology"/>
<gene>
    <name evidence="11" type="ORF">DY240_07915</name>
</gene>
<evidence type="ECO:0000313" key="12">
    <source>
        <dbReference type="Proteomes" id="UP000284057"/>
    </source>
</evidence>
<feature type="non-terminal residue" evidence="11">
    <location>
        <position position="1"/>
    </location>
</feature>
<dbReference type="FunFam" id="3.40.50.300:FF:000437">
    <property type="entry name" value="ATP-dependent DNA helicase DinG"/>
    <property type="match status" value="1"/>
</dbReference>
<accession>A0A418KTG3</accession>
<evidence type="ECO:0000259" key="10">
    <source>
        <dbReference type="SMART" id="SM00491"/>
    </source>
</evidence>
<evidence type="ECO:0000256" key="3">
    <source>
        <dbReference type="ARBA" id="ARBA00022806"/>
    </source>
</evidence>
<evidence type="ECO:0000256" key="2">
    <source>
        <dbReference type="ARBA" id="ARBA00022801"/>
    </source>
</evidence>
<dbReference type="GO" id="GO:0003676">
    <property type="term" value="F:nucleic acid binding"/>
    <property type="evidence" value="ECO:0007669"/>
    <property type="project" value="InterPro"/>
</dbReference>